<reference evidence="3" key="1">
    <citation type="journal article" date="2017" name="Nat. Ecol. Evol.">
        <title>Genome expansion and lineage-specific genetic innovations in the forest pathogenic fungi Armillaria.</title>
        <authorList>
            <person name="Sipos G."/>
            <person name="Prasanna A.N."/>
            <person name="Walter M.C."/>
            <person name="O'Connor E."/>
            <person name="Balint B."/>
            <person name="Krizsan K."/>
            <person name="Kiss B."/>
            <person name="Hess J."/>
            <person name="Varga T."/>
            <person name="Slot J."/>
            <person name="Riley R."/>
            <person name="Boka B."/>
            <person name="Rigling D."/>
            <person name="Barry K."/>
            <person name="Lee J."/>
            <person name="Mihaltcheva S."/>
            <person name="LaButti K."/>
            <person name="Lipzen A."/>
            <person name="Waldron R."/>
            <person name="Moloney N.M."/>
            <person name="Sperisen C."/>
            <person name="Kredics L."/>
            <person name="Vagvoelgyi C."/>
            <person name="Patrignani A."/>
            <person name="Fitzpatrick D."/>
            <person name="Nagy I."/>
            <person name="Doyle S."/>
            <person name="Anderson J.B."/>
            <person name="Grigoriev I.V."/>
            <person name="Gueldener U."/>
            <person name="Muensterkoetter M."/>
            <person name="Nagy L.G."/>
        </authorList>
    </citation>
    <scope>NUCLEOTIDE SEQUENCE [LARGE SCALE GENOMIC DNA]</scope>
    <source>
        <strain evidence="3">Ar21-2</strain>
    </source>
</reference>
<dbReference type="STRING" id="47427.A0A2H3CXY6"/>
<dbReference type="AlphaFoldDB" id="A0A2H3CXY6"/>
<proteinExistence type="predicted"/>
<evidence type="ECO:0000259" key="1">
    <source>
        <dbReference type="Pfam" id="PF03184"/>
    </source>
</evidence>
<evidence type="ECO:0000313" key="2">
    <source>
        <dbReference type="EMBL" id="PBK87909.1"/>
    </source>
</evidence>
<sequence length="90" mass="10355">MPPDRGLANKKHSGVKGSKVHLTYALTANVDGSDKHEAFVIGKAERPCPFGRKYENQLGFYYCNNAKAWMMAVLYQEWILKWDAELQHKR</sequence>
<dbReference type="Pfam" id="PF03184">
    <property type="entry name" value="DDE_1"/>
    <property type="match status" value="1"/>
</dbReference>
<dbReference type="OrthoDB" id="162969at2759"/>
<name>A0A2H3CXY6_ARMGA</name>
<feature type="domain" description="DDE-1" evidence="1">
    <location>
        <begin position="21"/>
        <end position="87"/>
    </location>
</feature>
<dbReference type="InParanoid" id="A0A2H3CXY6"/>
<protein>
    <recommendedName>
        <fullName evidence="1">DDE-1 domain-containing protein</fullName>
    </recommendedName>
</protein>
<gene>
    <name evidence="2" type="ORF">ARMGADRAFT_938193</name>
</gene>
<accession>A0A2H3CXY6</accession>
<dbReference type="Proteomes" id="UP000217790">
    <property type="component" value="Unassembled WGS sequence"/>
</dbReference>
<dbReference type="InterPro" id="IPR004875">
    <property type="entry name" value="DDE_SF_endonuclease_dom"/>
</dbReference>
<dbReference type="OMA" id="CNATRTE"/>
<evidence type="ECO:0000313" key="3">
    <source>
        <dbReference type="Proteomes" id="UP000217790"/>
    </source>
</evidence>
<dbReference type="EMBL" id="KZ293676">
    <property type="protein sequence ID" value="PBK87909.1"/>
    <property type="molecule type" value="Genomic_DNA"/>
</dbReference>
<organism evidence="2 3">
    <name type="scientific">Armillaria gallica</name>
    <name type="common">Bulbous honey fungus</name>
    <name type="synonym">Armillaria bulbosa</name>
    <dbReference type="NCBI Taxonomy" id="47427"/>
    <lineage>
        <taxon>Eukaryota</taxon>
        <taxon>Fungi</taxon>
        <taxon>Dikarya</taxon>
        <taxon>Basidiomycota</taxon>
        <taxon>Agaricomycotina</taxon>
        <taxon>Agaricomycetes</taxon>
        <taxon>Agaricomycetidae</taxon>
        <taxon>Agaricales</taxon>
        <taxon>Marasmiineae</taxon>
        <taxon>Physalacriaceae</taxon>
        <taxon>Armillaria</taxon>
    </lineage>
</organism>
<dbReference type="GO" id="GO:0003676">
    <property type="term" value="F:nucleic acid binding"/>
    <property type="evidence" value="ECO:0007669"/>
    <property type="project" value="InterPro"/>
</dbReference>
<keyword evidence="3" id="KW-1185">Reference proteome</keyword>